<reference evidence="1" key="2">
    <citation type="journal article" date="2015" name="Data Brief">
        <title>Shoot transcriptome of the giant reed, Arundo donax.</title>
        <authorList>
            <person name="Barrero R.A."/>
            <person name="Guerrero F.D."/>
            <person name="Moolhuijzen P."/>
            <person name="Goolsby J.A."/>
            <person name="Tidwell J."/>
            <person name="Bellgard S.E."/>
            <person name="Bellgard M.I."/>
        </authorList>
    </citation>
    <scope>NUCLEOTIDE SEQUENCE</scope>
    <source>
        <tissue evidence="1">Shoot tissue taken approximately 20 cm above the soil surface</tissue>
    </source>
</reference>
<proteinExistence type="predicted"/>
<protein>
    <submittedName>
        <fullName evidence="1">Uncharacterized protein</fullName>
    </submittedName>
</protein>
<dbReference type="AlphaFoldDB" id="A0A0A8YM64"/>
<accession>A0A0A8YM64</accession>
<reference evidence="1" key="1">
    <citation type="submission" date="2014-09" db="EMBL/GenBank/DDBJ databases">
        <authorList>
            <person name="Magalhaes I.L.F."/>
            <person name="Oliveira U."/>
            <person name="Santos F.R."/>
            <person name="Vidigal T.H.D.A."/>
            <person name="Brescovit A.D."/>
            <person name="Santos A.J."/>
        </authorList>
    </citation>
    <scope>NUCLEOTIDE SEQUENCE</scope>
    <source>
        <tissue evidence="1">Shoot tissue taken approximately 20 cm above the soil surface</tissue>
    </source>
</reference>
<evidence type="ECO:0000313" key="1">
    <source>
        <dbReference type="EMBL" id="JAD26653.1"/>
    </source>
</evidence>
<name>A0A0A8YM64_ARUDO</name>
<dbReference type="EMBL" id="GBRH01271242">
    <property type="protein sequence ID" value="JAD26653.1"/>
    <property type="molecule type" value="Transcribed_RNA"/>
</dbReference>
<sequence length="52" mass="5935">MRHARRLGLRWQLRASAVSANEALQKALSSFHLVQRALDLHYCLGRTGLSFK</sequence>
<organism evidence="1">
    <name type="scientific">Arundo donax</name>
    <name type="common">Giant reed</name>
    <name type="synonym">Donax arundinaceus</name>
    <dbReference type="NCBI Taxonomy" id="35708"/>
    <lineage>
        <taxon>Eukaryota</taxon>
        <taxon>Viridiplantae</taxon>
        <taxon>Streptophyta</taxon>
        <taxon>Embryophyta</taxon>
        <taxon>Tracheophyta</taxon>
        <taxon>Spermatophyta</taxon>
        <taxon>Magnoliopsida</taxon>
        <taxon>Liliopsida</taxon>
        <taxon>Poales</taxon>
        <taxon>Poaceae</taxon>
        <taxon>PACMAD clade</taxon>
        <taxon>Arundinoideae</taxon>
        <taxon>Arundineae</taxon>
        <taxon>Arundo</taxon>
    </lineage>
</organism>